<dbReference type="AlphaFoldDB" id="A0A2T3HK02"/>
<keyword evidence="1" id="KW-0812">Transmembrane</keyword>
<feature type="transmembrane region" description="Helical" evidence="1">
    <location>
        <begin position="170"/>
        <end position="189"/>
    </location>
</feature>
<name>A0A2T3HK02_9SPHI</name>
<evidence type="ECO:0000256" key="1">
    <source>
        <dbReference type="SAM" id="Phobius"/>
    </source>
</evidence>
<evidence type="ECO:0000313" key="2">
    <source>
        <dbReference type="EMBL" id="PST82711.1"/>
    </source>
</evidence>
<reference evidence="2 3" key="1">
    <citation type="submission" date="2018-03" db="EMBL/GenBank/DDBJ databases">
        <authorList>
            <person name="Keele B.F."/>
        </authorList>
    </citation>
    <scope>NUCLEOTIDE SEQUENCE [LARGE SCALE GENOMIC DNA]</scope>
    <source>
        <strain evidence="2 3">YL28-9</strain>
    </source>
</reference>
<feature type="transmembrane region" description="Helical" evidence="1">
    <location>
        <begin position="136"/>
        <end position="154"/>
    </location>
</feature>
<keyword evidence="1" id="KW-1133">Transmembrane helix</keyword>
<accession>A0A2T3HK02</accession>
<gene>
    <name evidence="2" type="ORF">C7T94_08630</name>
</gene>
<comment type="caution">
    <text evidence="2">The sequence shown here is derived from an EMBL/GenBank/DDBJ whole genome shotgun (WGS) entry which is preliminary data.</text>
</comment>
<keyword evidence="1" id="KW-0472">Membrane</keyword>
<keyword evidence="3" id="KW-1185">Reference proteome</keyword>
<dbReference type="Proteomes" id="UP000240912">
    <property type="component" value="Unassembled WGS sequence"/>
</dbReference>
<protein>
    <submittedName>
        <fullName evidence="2">Uncharacterized protein</fullName>
    </submittedName>
</protein>
<proteinExistence type="predicted"/>
<dbReference type="EMBL" id="PYLS01000005">
    <property type="protein sequence ID" value="PST82711.1"/>
    <property type="molecule type" value="Genomic_DNA"/>
</dbReference>
<evidence type="ECO:0000313" key="3">
    <source>
        <dbReference type="Proteomes" id="UP000240912"/>
    </source>
</evidence>
<feature type="transmembrane region" description="Helical" evidence="1">
    <location>
        <begin position="110"/>
        <end position="130"/>
    </location>
</feature>
<sequence>MRTLKARLSEKSDAQLLYYIQHVDKHTEEAVRLAHAILLERSAVLPSGVAECMETAIAESNEVKEHVVDDPEVPLFYSQSAIYAFSILFSVLFGSFMLAANCRTVGKSGWLVIAVGLLYTVFAGAAVNSLDLNPGLGGSFLINGLGVVLMYEFFWKRHIGKETKYRAKPIWKPLCIGLVLFALLVYLLTS</sequence>
<dbReference type="RefSeq" id="WP_107214972.1">
    <property type="nucleotide sequence ID" value="NZ_KZ686269.1"/>
</dbReference>
<organism evidence="2 3">
    <name type="scientific">Pedobacter yulinensis</name>
    <dbReference type="NCBI Taxonomy" id="2126353"/>
    <lineage>
        <taxon>Bacteria</taxon>
        <taxon>Pseudomonadati</taxon>
        <taxon>Bacteroidota</taxon>
        <taxon>Sphingobacteriia</taxon>
        <taxon>Sphingobacteriales</taxon>
        <taxon>Sphingobacteriaceae</taxon>
        <taxon>Pedobacter</taxon>
    </lineage>
</organism>
<feature type="transmembrane region" description="Helical" evidence="1">
    <location>
        <begin position="80"/>
        <end position="98"/>
    </location>
</feature>
<dbReference type="OrthoDB" id="764986at2"/>